<dbReference type="Proteomes" id="UP000661715">
    <property type="component" value="Unassembled WGS sequence"/>
</dbReference>
<gene>
    <name evidence="8" type="ORF">B6A10_12655</name>
</gene>
<dbReference type="InterPro" id="IPR050638">
    <property type="entry name" value="AA-Vitamin_Transporters"/>
</dbReference>
<proteinExistence type="predicted"/>
<evidence type="ECO:0000256" key="4">
    <source>
        <dbReference type="ARBA" id="ARBA00022989"/>
    </source>
</evidence>
<dbReference type="PANTHER" id="PTHR32322:SF18">
    <property type="entry name" value="S-ADENOSYLMETHIONINE_S-ADENOSYLHOMOCYSTEINE TRANSPORTER"/>
    <property type="match status" value="1"/>
</dbReference>
<dbReference type="PANTHER" id="PTHR32322">
    <property type="entry name" value="INNER MEMBRANE TRANSPORTER"/>
    <property type="match status" value="1"/>
</dbReference>
<feature type="domain" description="EamA" evidence="7">
    <location>
        <begin position="10"/>
        <end position="137"/>
    </location>
</feature>
<feature type="transmembrane region" description="Helical" evidence="6">
    <location>
        <begin position="265"/>
        <end position="286"/>
    </location>
</feature>
<keyword evidence="5 6" id="KW-0472">Membrane</keyword>
<evidence type="ECO:0000256" key="2">
    <source>
        <dbReference type="ARBA" id="ARBA00022475"/>
    </source>
</evidence>
<evidence type="ECO:0000256" key="5">
    <source>
        <dbReference type="ARBA" id="ARBA00023136"/>
    </source>
</evidence>
<dbReference type="SUPFAM" id="SSF103481">
    <property type="entry name" value="Multidrug resistance efflux transporter EmrE"/>
    <property type="match status" value="2"/>
</dbReference>
<dbReference type="RefSeq" id="WP_188221158.1">
    <property type="nucleotide sequence ID" value="NZ_NASZ01000021.1"/>
</dbReference>
<feature type="domain" description="EamA" evidence="7">
    <location>
        <begin position="145"/>
        <end position="283"/>
    </location>
</feature>
<evidence type="ECO:0000259" key="7">
    <source>
        <dbReference type="Pfam" id="PF00892"/>
    </source>
</evidence>
<keyword evidence="3 6" id="KW-0812">Transmembrane</keyword>
<dbReference type="InterPro" id="IPR037185">
    <property type="entry name" value="EmrE-like"/>
</dbReference>
<accession>A0ABR7UT11</accession>
<feature type="transmembrane region" description="Helical" evidence="6">
    <location>
        <begin position="175"/>
        <end position="194"/>
    </location>
</feature>
<keyword evidence="2" id="KW-1003">Cell membrane</keyword>
<evidence type="ECO:0000313" key="8">
    <source>
        <dbReference type="EMBL" id="MBD0726026.1"/>
    </source>
</evidence>
<dbReference type="EMBL" id="NASZ01000021">
    <property type="protein sequence ID" value="MBD0726026.1"/>
    <property type="molecule type" value="Genomic_DNA"/>
</dbReference>
<feature type="transmembrane region" description="Helical" evidence="6">
    <location>
        <begin position="61"/>
        <end position="82"/>
    </location>
</feature>
<dbReference type="InterPro" id="IPR000620">
    <property type="entry name" value="EamA_dom"/>
</dbReference>
<protein>
    <submittedName>
        <fullName evidence="8">EamA family transporter</fullName>
    </submittedName>
</protein>
<feature type="transmembrane region" description="Helical" evidence="6">
    <location>
        <begin position="88"/>
        <end position="106"/>
    </location>
</feature>
<keyword evidence="4 6" id="KW-1133">Transmembrane helix</keyword>
<evidence type="ECO:0000313" key="9">
    <source>
        <dbReference type="Proteomes" id="UP000661715"/>
    </source>
</evidence>
<comment type="caution">
    <text evidence="8">The sequence shown here is derived from an EMBL/GenBank/DDBJ whole genome shotgun (WGS) entry which is preliminary data.</text>
</comment>
<organism evidence="8 9">
    <name type="scientific">Flavobacterium pokkalii</name>
    <dbReference type="NCBI Taxonomy" id="1940408"/>
    <lineage>
        <taxon>Bacteria</taxon>
        <taxon>Pseudomonadati</taxon>
        <taxon>Bacteroidota</taxon>
        <taxon>Flavobacteriia</taxon>
        <taxon>Flavobacteriales</taxon>
        <taxon>Flavobacteriaceae</taxon>
        <taxon>Flavobacterium</taxon>
    </lineage>
</organism>
<feature type="transmembrane region" description="Helical" evidence="6">
    <location>
        <begin position="210"/>
        <end position="226"/>
    </location>
</feature>
<evidence type="ECO:0000256" key="3">
    <source>
        <dbReference type="ARBA" id="ARBA00022692"/>
    </source>
</evidence>
<comment type="subcellular location">
    <subcellularLocation>
        <location evidence="1">Cell membrane</location>
        <topology evidence="1">Multi-pass membrane protein</topology>
    </subcellularLocation>
</comment>
<feature type="transmembrane region" description="Helical" evidence="6">
    <location>
        <begin position="238"/>
        <end position="259"/>
    </location>
</feature>
<sequence length="300" mass="33849">MPNDRIKSYFNLHLIVFIWGFTAILGALITIAADSIVWYRMLMASLFLAVYIFFSRKSFQIPFTALLQLTFVGLLIALHWIFFFHAIHISNVSITLSVFSLGAFLASLLEPLFYGRKVLWYEVFFGLVIIAALSVIMQVEAGYFKGMLFALVAIVLGVLFTLFNGKLIQKHDSAVITFYEFVAGFLFITIYFIGQNKFSLDFFSISTNDWVLLLVLSSVCTAYAFTASVKVMKQLSPYTVMLTTNLEPVYGILLAYFIIGDKEKMSASFYAGALIILLVVILNGILKHKRNLKLKTKNSS</sequence>
<keyword evidence="9" id="KW-1185">Reference proteome</keyword>
<feature type="transmembrane region" description="Helical" evidence="6">
    <location>
        <begin position="37"/>
        <end position="54"/>
    </location>
</feature>
<reference evidence="8 9" key="1">
    <citation type="journal article" date="2020" name="Microbiol. Res.">
        <title>Flavobacterium pokkalii sp. nov., a novel plant growth promoting native rhizobacteria isolated from pokkali rice grown in coastal saline affected agricultural regions of southern India, Kerala.</title>
        <authorList>
            <person name="Menon R.R."/>
            <person name="Kumari S."/>
            <person name="Viver T."/>
            <person name="Rameshkumar N."/>
        </authorList>
    </citation>
    <scope>NUCLEOTIDE SEQUENCE [LARGE SCALE GENOMIC DNA]</scope>
    <source>
        <strain evidence="8 9">L1I52</strain>
    </source>
</reference>
<name>A0ABR7UT11_9FLAO</name>
<evidence type="ECO:0000256" key="1">
    <source>
        <dbReference type="ARBA" id="ARBA00004651"/>
    </source>
</evidence>
<dbReference type="Pfam" id="PF00892">
    <property type="entry name" value="EamA"/>
    <property type="match status" value="2"/>
</dbReference>
<feature type="transmembrane region" description="Helical" evidence="6">
    <location>
        <begin position="118"/>
        <end position="137"/>
    </location>
</feature>
<feature type="transmembrane region" description="Helical" evidence="6">
    <location>
        <begin position="143"/>
        <end position="163"/>
    </location>
</feature>
<feature type="transmembrane region" description="Helical" evidence="6">
    <location>
        <begin position="12"/>
        <end position="31"/>
    </location>
</feature>
<evidence type="ECO:0000256" key="6">
    <source>
        <dbReference type="SAM" id="Phobius"/>
    </source>
</evidence>